<organism evidence="6 7">
    <name type="scientific">Vibrio inusitatus NBRC 102082</name>
    <dbReference type="NCBI Taxonomy" id="1219070"/>
    <lineage>
        <taxon>Bacteria</taxon>
        <taxon>Pseudomonadati</taxon>
        <taxon>Pseudomonadota</taxon>
        <taxon>Gammaproteobacteria</taxon>
        <taxon>Vibrionales</taxon>
        <taxon>Vibrionaceae</taxon>
        <taxon>Vibrio</taxon>
    </lineage>
</organism>
<comment type="caution">
    <text evidence="6">The sequence shown here is derived from an EMBL/GenBank/DDBJ whole genome shotgun (WGS) entry which is preliminary data.</text>
</comment>
<keyword evidence="3 5" id="KW-0732">Signal</keyword>
<feature type="signal peptide" evidence="5">
    <location>
        <begin position="1"/>
        <end position="24"/>
    </location>
</feature>
<dbReference type="EMBL" id="BJLF01000007">
    <property type="protein sequence ID" value="GEA50887.1"/>
    <property type="molecule type" value="Genomic_DNA"/>
</dbReference>
<dbReference type="GO" id="GO:0019808">
    <property type="term" value="F:polyamine binding"/>
    <property type="evidence" value="ECO:0007669"/>
    <property type="project" value="InterPro"/>
</dbReference>
<sequence length="354" mass="39510">MALLMRITKTFSLLFLFSSLSVFAETDQVIENETVDTVIPRAISIYLPSNLIPPSVLTEFTTQTGIIVEQRVYDIDLPEFISSRDYSAVDLSLLPYSYFPVQTELATHFKPITQGQLSNASLVKPELNQDELAPYYHYSAPLMIQGTGIAINAKMLPPSMLSHWIDFHDEQWTGQLLILDDAQTLISIALLGMGYPINNATDKQLEESKQWLIGMKGNAAFLSKKDPEMHFLSGQVSVGILSSNHAYIGSLEEAEIAIEWPSEGAILDIYALTINVNSDKEKDALLLINFLMSKTIQSQLTYHSGLTPVLSGLSTNSKRLQLLSAQTIEKGHFKLNSPESRQKYEQILLQVKKP</sequence>
<protein>
    <recommendedName>
        <fullName evidence="8">Spermidine/putrescine ABC transporter substrate-binding protein</fullName>
    </recommendedName>
</protein>
<dbReference type="InterPro" id="IPR001188">
    <property type="entry name" value="Sperm_putr-bd"/>
</dbReference>
<dbReference type="GO" id="GO:0042597">
    <property type="term" value="C:periplasmic space"/>
    <property type="evidence" value="ECO:0007669"/>
    <property type="project" value="UniProtKB-SubCell"/>
</dbReference>
<gene>
    <name evidence="6" type="ORF">VIN01S_16910</name>
</gene>
<accession>A0A4Y3HV10</accession>
<evidence type="ECO:0000256" key="1">
    <source>
        <dbReference type="ARBA" id="ARBA00004418"/>
    </source>
</evidence>
<dbReference type="AlphaFoldDB" id="A0A4Y3HV10"/>
<dbReference type="PRINTS" id="PR00909">
    <property type="entry name" value="SPERMDNBNDNG"/>
</dbReference>
<dbReference type="GO" id="GO:0015846">
    <property type="term" value="P:polyamine transport"/>
    <property type="evidence" value="ECO:0007669"/>
    <property type="project" value="InterPro"/>
</dbReference>
<keyword evidence="7" id="KW-1185">Reference proteome</keyword>
<dbReference type="Gene3D" id="3.40.190.10">
    <property type="entry name" value="Periplasmic binding protein-like II"/>
    <property type="match status" value="2"/>
</dbReference>
<evidence type="ECO:0008006" key="8">
    <source>
        <dbReference type="Google" id="ProtNLM"/>
    </source>
</evidence>
<evidence type="ECO:0000256" key="3">
    <source>
        <dbReference type="ARBA" id="ARBA00022729"/>
    </source>
</evidence>
<dbReference type="Pfam" id="PF13343">
    <property type="entry name" value="SBP_bac_6"/>
    <property type="match status" value="1"/>
</dbReference>
<name>A0A4Y3HV10_9VIBR</name>
<keyword evidence="2" id="KW-0813">Transport</keyword>
<dbReference type="Proteomes" id="UP000318717">
    <property type="component" value="Unassembled WGS sequence"/>
</dbReference>
<comment type="subcellular location">
    <subcellularLocation>
        <location evidence="1">Periplasm</location>
    </subcellularLocation>
</comment>
<evidence type="ECO:0000313" key="7">
    <source>
        <dbReference type="Proteomes" id="UP000318717"/>
    </source>
</evidence>
<evidence type="ECO:0000256" key="5">
    <source>
        <dbReference type="SAM" id="SignalP"/>
    </source>
</evidence>
<proteinExistence type="predicted"/>
<evidence type="ECO:0000256" key="4">
    <source>
        <dbReference type="ARBA" id="ARBA00022764"/>
    </source>
</evidence>
<dbReference type="PANTHER" id="PTHR30222:SF17">
    <property type="entry name" value="SPERMIDINE_PUTRESCINE-BINDING PERIPLASMIC PROTEIN"/>
    <property type="match status" value="1"/>
</dbReference>
<dbReference type="PANTHER" id="PTHR30222">
    <property type="entry name" value="SPERMIDINE/PUTRESCINE-BINDING PERIPLASMIC PROTEIN"/>
    <property type="match status" value="1"/>
</dbReference>
<feature type="chain" id="PRO_5021461821" description="Spermidine/putrescine ABC transporter substrate-binding protein" evidence="5">
    <location>
        <begin position="25"/>
        <end position="354"/>
    </location>
</feature>
<reference evidence="6 7" key="1">
    <citation type="submission" date="2019-06" db="EMBL/GenBank/DDBJ databases">
        <title>Whole genome shotgun sequence of Vibrio inusitatus NBRC 102082.</title>
        <authorList>
            <person name="Hosoyama A."/>
            <person name="Uohara A."/>
            <person name="Ohji S."/>
            <person name="Ichikawa N."/>
        </authorList>
    </citation>
    <scope>NUCLEOTIDE SEQUENCE [LARGE SCALE GENOMIC DNA]</scope>
    <source>
        <strain evidence="6 7">NBRC 102082</strain>
    </source>
</reference>
<evidence type="ECO:0000313" key="6">
    <source>
        <dbReference type="EMBL" id="GEA50887.1"/>
    </source>
</evidence>
<keyword evidence="4" id="KW-0574">Periplasm</keyword>
<dbReference type="OrthoDB" id="9766989at2"/>
<evidence type="ECO:0000256" key="2">
    <source>
        <dbReference type="ARBA" id="ARBA00022448"/>
    </source>
</evidence>
<dbReference type="SUPFAM" id="SSF53850">
    <property type="entry name" value="Periplasmic binding protein-like II"/>
    <property type="match status" value="1"/>
</dbReference>